<dbReference type="AlphaFoldDB" id="A0A1F5LVL3"/>
<evidence type="ECO:0000256" key="3">
    <source>
        <dbReference type="ARBA" id="ARBA00022989"/>
    </source>
</evidence>
<feature type="transmembrane region" description="Helical" evidence="7">
    <location>
        <begin position="258"/>
        <end position="282"/>
    </location>
</feature>
<feature type="domain" description="Rhodopsin" evidence="8">
    <location>
        <begin position="44"/>
        <end position="287"/>
    </location>
</feature>
<dbReference type="STRING" id="1835702.A0A1F5LVL3"/>
<gene>
    <name evidence="9" type="ORF">PENARI_c002G12281</name>
</gene>
<dbReference type="EMBL" id="LXJU01000002">
    <property type="protein sequence ID" value="OGE57197.1"/>
    <property type="molecule type" value="Genomic_DNA"/>
</dbReference>
<evidence type="ECO:0000256" key="7">
    <source>
        <dbReference type="SAM" id="Phobius"/>
    </source>
</evidence>
<evidence type="ECO:0000256" key="6">
    <source>
        <dbReference type="SAM" id="MobiDB-lite"/>
    </source>
</evidence>
<dbReference type="OrthoDB" id="4525788at2759"/>
<evidence type="ECO:0000313" key="10">
    <source>
        <dbReference type="Proteomes" id="UP000177622"/>
    </source>
</evidence>
<dbReference type="Pfam" id="PF20684">
    <property type="entry name" value="Fung_rhodopsin"/>
    <property type="match status" value="1"/>
</dbReference>
<dbReference type="Proteomes" id="UP000177622">
    <property type="component" value="Unassembled WGS sequence"/>
</dbReference>
<dbReference type="PANTHER" id="PTHR33048">
    <property type="entry name" value="PTH11-LIKE INTEGRAL MEMBRANE PROTEIN (AFU_ORTHOLOGUE AFUA_5G11245)"/>
    <property type="match status" value="1"/>
</dbReference>
<comment type="similarity">
    <text evidence="5">Belongs to the SAT4 family.</text>
</comment>
<proteinExistence type="inferred from homology"/>
<dbReference type="GeneID" id="34572716"/>
<feature type="transmembrane region" description="Helical" evidence="7">
    <location>
        <begin position="100"/>
        <end position="126"/>
    </location>
</feature>
<evidence type="ECO:0000256" key="2">
    <source>
        <dbReference type="ARBA" id="ARBA00022692"/>
    </source>
</evidence>
<dbReference type="InterPro" id="IPR052337">
    <property type="entry name" value="SAT4-like"/>
</dbReference>
<name>A0A1F5LVL3_PENAI</name>
<dbReference type="InterPro" id="IPR049326">
    <property type="entry name" value="Rhodopsin_dom_fungi"/>
</dbReference>
<feature type="transmembrane region" description="Helical" evidence="7">
    <location>
        <begin position="138"/>
        <end position="163"/>
    </location>
</feature>
<dbReference type="GO" id="GO:0016020">
    <property type="term" value="C:membrane"/>
    <property type="evidence" value="ECO:0007669"/>
    <property type="project" value="UniProtKB-SubCell"/>
</dbReference>
<evidence type="ECO:0000256" key="4">
    <source>
        <dbReference type="ARBA" id="ARBA00023136"/>
    </source>
</evidence>
<comment type="caution">
    <text evidence="9">The sequence shown here is derived from an EMBL/GenBank/DDBJ whole genome shotgun (WGS) entry which is preliminary data.</text>
</comment>
<comment type="subcellular location">
    <subcellularLocation>
        <location evidence="1">Membrane</location>
        <topology evidence="1">Multi-pass membrane protein</topology>
    </subcellularLocation>
</comment>
<keyword evidence="10" id="KW-1185">Reference proteome</keyword>
<keyword evidence="4 7" id="KW-0472">Membrane</keyword>
<protein>
    <recommendedName>
        <fullName evidence="8">Rhodopsin domain-containing protein</fullName>
    </recommendedName>
</protein>
<feature type="region of interest" description="Disordered" evidence="6">
    <location>
        <begin position="392"/>
        <end position="416"/>
    </location>
</feature>
<dbReference type="PANTHER" id="PTHR33048:SF129">
    <property type="entry name" value="INTEGRAL MEMBRANE PROTEIN-RELATED"/>
    <property type="match status" value="1"/>
</dbReference>
<evidence type="ECO:0000256" key="5">
    <source>
        <dbReference type="ARBA" id="ARBA00038359"/>
    </source>
</evidence>
<feature type="transmembrane region" description="Helical" evidence="7">
    <location>
        <begin position="60"/>
        <end position="80"/>
    </location>
</feature>
<organism evidence="9 10">
    <name type="scientific">Penicillium arizonense</name>
    <dbReference type="NCBI Taxonomy" id="1835702"/>
    <lineage>
        <taxon>Eukaryota</taxon>
        <taxon>Fungi</taxon>
        <taxon>Dikarya</taxon>
        <taxon>Ascomycota</taxon>
        <taxon>Pezizomycotina</taxon>
        <taxon>Eurotiomycetes</taxon>
        <taxon>Eurotiomycetidae</taxon>
        <taxon>Eurotiales</taxon>
        <taxon>Aspergillaceae</taxon>
        <taxon>Penicillium</taxon>
    </lineage>
</organism>
<reference evidence="9 10" key="1">
    <citation type="journal article" date="2016" name="Sci. Rep.">
        <title>Penicillium arizonense, a new, genome sequenced fungal species, reveals a high chemical diversity in secreted metabolites.</title>
        <authorList>
            <person name="Grijseels S."/>
            <person name="Nielsen J.C."/>
            <person name="Randelovic M."/>
            <person name="Nielsen J."/>
            <person name="Nielsen K.F."/>
            <person name="Workman M."/>
            <person name="Frisvad J.C."/>
        </authorList>
    </citation>
    <scope>NUCLEOTIDE SEQUENCE [LARGE SCALE GENOMIC DNA]</scope>
    <source>
        <strain evidence="9 10">CBS 141311</strain>
    </source>
</reference>
<evidence type="ECO:0000313" key="9">
    <source>
        <dbReference type="EMBL" id="OGE57197.1"/>
    </source>
</evidence>
<feature type="transmembrane region" description="Helical" evidence="7">
    <location>
        <begin position="187"/>
        <end position="210"/>
    </location>
</feature>
<sequence length="416" mass="46299">MKLPPAAVMAEWPTPNYIDPPTRGHGVVIVNISCMSLAFIVVMLRLYTRFRITYSAGIDDLLIVAGLVFSIAMVVVTSIATEHYGMNRHIWDISPLQLPIVQKLNLCFQIMFSMASIITKISLLWFCRRLLGKGNFVVYQWAFIGAMVFVGLSGGLFTIISIFQCNPIRAYWQVSPTEPYHCMNDGAIVFSASVINIFTDFLVTTLPMPLIWSLKLPARQRLAVISIFGLGVVVNVAGSVRTVYVWKSMVVGYDATWLGWPVLIAATVEISLGLICSSAPALRPLIAAFLPRLLQSTRNIGSSYNQRSRSHKLWSSTGRSRNSRLVADDHRQPGYDSDRFEIMRTVEMESWTESRLANHDKMGHDYDITSENHPRALSPTDSLEMKNGMVYTSAASAKSSGSGRDLQSPFGDKPPH</sequence>
<feature type="transmembrane region" description="Helical" evidence="7">
    <location>
        <begin position="27"/>
        <end position="48"/>
    </location>
</feature>
<feature type="compositionally biased region" description="Low complexity" evidence="6">
    <location>
        <begin position="393"/>
        <end position="403"/>
    </location>
</feature>
<feature type="transmembrane region" description="Helical" evidence="7">
    <location>
        <begin position="222"/>
        <end position="246"/>
    </location>
</feature>
<evidence type="ECO:0000256" key="1">
    <source>
        <dbReference type="ARBA" id="ARBA00004141"/>
    </source>
</evidence>
<keyword evidence="3 7" id="KW-1133">Transmembrane helix</keyword>
<evidence type="ECO:0000259" key="8">
    <source>
        <dbReference type="Pfam" id="PF20684"/>
    </source>
</evidence>
<dbReference type="RefSeq" id="XP_022492624.1">
    <property type="nucleotide sequence ID" value="XM_022627982.1"/>
</dbReference>
<keyword evidence="2 7" id="KW-0812">Transmembrane</keyword>
<accession>A0A1F5LVL3</accession>